<dbReference type="RefSeq" id="WP_243921602.1">
    <property type="nucleotide sequence ID" value="NZ_JALHLG010000016.1"/>
</dbReference>
<name>A0ABT0BRJ4_9SPHN</name>
<comment type="caution">
    <text evidence="1">The sequence shown here is derived from an EMBL/GenBank/DDBJ whole genome shotgun (WGS) entry which is preliminary data.</text>
</comment>
<dbReference type="InterPro" id="IPR050816">
    <property type="entry name" value="Flavin-dep_Halogenase_NPB"/>
</dbReference>
<dbReference type="InterPro" id="IPR036188">
    <property type="entry name" value="FAD/NAD-bd_sf"/>
</dbReference>
<dbReference type="Pfam" id="PF04820">
    <property type="entry name" value="Trp_halogenase"/>
    <property type="match status" value="1"/>
</dbReference>
<dbReference type="PANTHER" id="PTHR43747">
    <property type="entry name" value="FAD-BINDING PROTEIN"/>
    <property type="match status" value="1"/>
</dbReference>
<sequence>MIASQGPTGMKPVRVVIAGGGTAGWMTAAALSSQLASLVDVHLVESAEIGIVGVGEATIPHMREFLGTLGISERAFMAATGATYKLGIRFEDFGAIGECYTHPFGSFGRELDGLGFHHFHLRARREGLAAPLDAFSLPVRAAMLGRFAPPAGHPLTLEGGYGYAYHFDAARLAPFLRTFAESHGVKRTEGRITEVQRNSLTGDVTALRLEDGTVISGDLFVDCSGFRSLLLGETMASEWEDWSRWLACDRAAALPCAAQGTVIEPQTRAIAMTAGWRWRIPLRGRVGNGYVYSSAHLTDDEACAQILASAGAKPLADPRVLRFRAGRRRKSWVRNVVGIGLASGFLEPLESTSIYLAQIAIARLADLFPVNGIEDADRDEFNRLVDLEYDRIRDFLILHYHATRRSDSPFWQDMRAMAVPDSLTGALELWRRTARIAPHAQGLFHEPSWIAVLLGQGIVPEGYDPRADIAAAGSLERAMGGLAKEIDRLARAMPAHDEVLRQQETAHAA</sequence>
<dbReference type="EMBL" id="JALHLG010000016">
    <property type="protein sequence ID" value="MCJ2187682.1"/>
    <property type="molecule type" value="Genomic_DNA"/>
</dbReference>
<dbReference type="InterPro" id="IPR006905">
    <property type="entry name" value="Flavin_halogenase"/>
</dbReference>
<dbReference type="PIRSF" id="PIRSF011396">
    <property type="entry name" value="Trp_halogenase"/>
    <property type="match status" value="1"/>
</dbReference>
<gene>
    <name evidence="1" type="ORF">MTR66_12750</name>
</gene>
<dbReference type="InterPro" id="IPR033856">
    <property type="entry name" value="Trp_halogen"/>
</dbReference>
<protein>
    <submittedName>
        <fullName evidence="1">Tryptophan 7-halogenase</fullName>
    </submittedName>
</protein>
<dbReference type="SUPFAM" id="SSF51905">
    <property type="entry name" value="FAD/NAD(P)-binding domain"/>
    <property type="match status" value="1"/>
</dbReference>
<evidence type="ECO:0000313" key="1">
    <source>
        <dbReference type="EMBL" id="MCJ2187682.1"/>
    </source>
</evidence>
<organism evidence="1 2">
    <name type="scientific">Novosphingobium beihaiensis</name>
    <dbReference type="NCBI Taxonomy" id="2930389"/>
    <lineage>
        <taxon>Bacteria</taxon>
        <taxon>Pseudomonadati</taxon>
        <taxon>Pseudomonadota</taxon>
        <taxon>Alphaproteobacteria</taxon>
        <taxon>Sphingomonadales</taxon>
        <taxon>Sphingomonadaceae</taxon>
        <taxon>Novosphingobium</taxon>
    </lineage>
</organism>
<reference evidence="1 2" key="1">
    <citation type="submission" date="2022-04" db="EMBL/GenBank/DDBJ databases">
        <title>Identification of a novel bacterium isolated from mangrove sediments.</title>
        <authorList>
            <person name="Pan X."/>
        </authorList>
    </citation>
    <scope>NUCLEOTIDE SEQUENCE [LARGE SCALE GENOMIC DNA]</scope>
    <source>
        <strain evidence="1 2">B2638</strain>
    </source>
</reference>
<dbReference type="Gene3D" id="3.50.50.60">
    <property type="entry name" value="FAD/NAD(P)-binding domain"/>
    <property type="match status" value="1"/>
</dbReference>
<dbReference type="PANTHER" id="PTHR43747:SF4">
    <property type="entry name" value="FLAVIN-DEPENDENT TRYPTOPHAN HALOGENASE"/>
    <property type="match status" value="1"/>
</dbReference>
<keyword evidence="2" id="KW-1185">Reference proteome</keyword>
<dbReference type="Proteomes" id="UP001202281">
    <property type="component" value="Unassembled WGS sequence"/>
</dbReference>
<evidence type="ECO:0000313" key="2">
    <source>
        <dbReference type="Proteomes" id="UP001202281"/>
    </source>
</evidence>
<proteinExistence type="predicted"/>
<accession>A0ABT0BRJ4</accession>